<evidence type="ECO:0000256" key="9">
    <source>
        <dbReference type="SAM" id="MobiDB-lite"/>
    </source>
</evidence>
<name>A0A1G2KN75_9BACT</name>
<comment type="similarity">
    <text evidence="1 7 8">Belongs to the universal ribosomal protein uS13 family.</text>
</comment>
<dbReference type="Pfam" id="PF00416">
    <property type="entry name" value="Ribosomal_S13"/>
    <property type="match status" value="1"/>
</dbReference>
<accession>A0A1G2KN75</accession>
<dbReference type="STRING" id="1802270.A3C07_02305"/>
<dbReference type="AlphaFoldDB" id="A0A1G2KN75"/>
<evidence type="ECO:0000313" key="10">
    <source>
        <dbReference type="EMBL" id="OHA00878.1"/>
    </source>
</evidence>
<dbReference type="GO" id="GO:0005829">
    <property type="term" value="C:cytosol"/>
    <property type="evidence" value="ECO:0007669"/>
    <property type="project" value="TreeGrafter"/>
</dbReference>
<evidence type="ECO:0000256" key="4">
    <source>
        <dbReference type="ARBA" id="ARBA00022980"/>
    </source>
</evidence>
<evidence type="ECO:0000256" key="7">
    <source>
        <dbReference type="HAMAP-Rule" id="MF_01315"/>
    </source>
</evidence>
<evidence type="ECO:0000256" key="3">
    <source>
        <dbReference type="ARBA" id="ARBA00022884"/>
    </source>
</evidence>
<evidence type="ECO:0000313" key="11">
    <source>
        <dbReference type="Proteomes" id="UP000179023"/>
    </source>
</evidence>
<dbReference type="PANTHER" id="PTHR10871">
    <property type="entry name" value="30S RIBOSOMAL PROTEIN S13/40S RIBOSOMAL PROTEIN S18"/>
    <property type="match status" value="1"/>
</dbReference>
<dbReference type="PROSITE" id="PS50159">
    <property type="entry name" value="RIBOSOMAL_S13_2"/>
    <property type="match status" value="1"/>
</dbReference>
<feature type="compositionally biased region" description="Basic residues" evidence="9">
    <location>
        <begin position="101"/>
        <end position="114"/>
    </location>
</feature>
<evidence type="ECO:0000256" key="8">
    <source>
        <dbReference type="RuleBase" id="RU003830"/>
    </source>
</evidence>
<proteinExistence type="inferred from homology"/>
<dbReference type="GO" id="GO:0000049">
    <property type="term" value="F:tRNA binding"/>
    <property type="evidence" value="ECO:0007669"/>
    <property type="project" value="UniProtKB-UniRule"/>
</dbReference>
<dbReference type="FunFam" id="1.10.8.50:FF:000001">
    <property type="entry name" value="30S ribosomal protein S13"/>
    <property type="match status" value="1"/>
</dbReference>
<comment type="subunit">
    <text evidence="7">Part of the 30S ribosomal subunit. Forms a loose heterodimer with protein S19. Forms two bridges to the 50S subunit in the 70S ribosome.</text>
</comment>
<dbReference type="Gene3D" id="1.10.8.50">
    <property type="match status" value="1"/>
</dbReference>
<evidence type="ECO:0000256" key="1">
    <source>
        <dbReference type="ARBA" id="ARBA00008080"/>
    </source>
</evidence>
<keyword evidence="7" id="KW-0820">tRNA-binding</keyword>
<dbReference type="EMBL" id="MHQI01000004">
    <property type="protein sequence ID" value="OHA00878.1"/>
    <property type="molecule type" value="Genomic_DNA"/>
</dbReference>
<dbReference type="GO" id="GO:0006412">
    <property type="term" value="P:translation"/>
    <property type="evidence" value="ECO:0007669"/>
    <property type="project" value="UniProtKB-UniRule"/>
</dbReference>
<dbReference type="InterPro" id="IPR027437">
    <property type="entry name" value="Rbsml_uS13_C"/>
</dbReference>
<dbReference type="PANTHER" id="PTHR10871:SF1">
    <property type="entry name" value="SMALL RIBOSOMAL SUBUNIT PROTEIN US13M"/>
    <property type="match status" value="1"/>
</dbReference>
<sequence>MMRIVGVNIPDEKKIEYALPYIYGIGLSSAKKIVHQAQVDPHKRAKELTVNEINRIREIIERSHKIEGDLRREIMLNIKRIKELPTYRGLRHIKGLPVRGQRTKTNSRTRRGNVRRTMGSGRKPSASPT</sequence>
<keyword evidence="3 7" id="KW-0694">RNA-binding</keyword>
<evidence type="ECO:0000256" key="5">
    <source>
        <dbReference type="ARBA" id="ARBA00023274"/>
    </source>
</evidence>
<dbReference type="GO" id="GO:0003735">
    <property type="term" value="F:structural constituent of ribosome"/>
    <property type="evidence" value="ECO:0007669"/>
    <property type="project" value="InterPro"/>
</dbReference>
<feature type="region of interest" description="Disordered" evidence="9">
    <location>
        <begin position="94"/>
        <end position="129"/>
    </location>
</feature>
<evidence type="ECO:0000256" key="2">
    <source>
        <dbReference type="ARBA" id="ARBA00022730"/>
    </source>
</evidence>
<dbReference type="InterPro" id="IPR001892">
    <property type="entry name" value="Ribosomal_uS13"/>
</dbReference>
<dbReference type="PIRSF" id="PIRSF002134">
    <property type="entry name" value="Ribosomal_S13"/>
    <property type="match status" value="1"/>
</dbReference>
<evidence type="ECO:0000256" key="6">
    <source>
        <dbReference type="ARBA" id="ARBA00035166"/>
    </source>
</evidence>
<dbReference type="GO" id="GO:0019843">
    <property type="term" value="F:rRNA binding"/>
    <property type="evidence" value="ECO:0007669"/>
    <property type="project" value="UniProtKB-UniRule"/>
</dbReference>
<dbReference type="InterPro" id="IPR019980">
    <property type="entry name" value="Ribosomal_uS13_bac-type"/>
</dbReference>
<dbReference type="GO" id="GO:0015935">
    <property type="term" value="C:small ribosomal subunit"/>
    <property type="evidence" value="ECO:0007669"/>
    <property type="project" value="TreeGrafter"/>
</dbReference>
<comment type="caution">
    <text evidence="10">The sequence shown here is derived from an EMBL/GenBank/DDBJ whole genome shotgun (WGS) entry which is preliminary data.</text>
</comment>
<keyword evidence="5 7" id="KW-0687">Ribonucleoprotein</keyword>
<dbReference type="HAMAP" id="MF_01315">
    <property type="entry name" value="Ribosomal_uS13"/>
    <property type="match status" value="1"/>
</dbReference>
<keyword evidence="2 7" id="KW-0699">rRNA-binding</keyword>
<dbReference type="SUPFAM" id="SSF46946">
    <property type="entry name" value="S13-like H2TH domain"/>
    <property type="match status" value="1"/>
</dbReference>
<protein>
    <recommendedName>
        <fullName evidence="6 7">Small ribosomal subunit protein uS13</fullName>
    </recommendedName>
</protein>
<gene>
    <name evidence="7" type="primary">rpsM</name>
    <name evidence="10" type="ORF">A3C07_02305</name>
</gene>
<dbReference type="Proteomes" id="UP000179023">
    <property type="component" value="Unassembled WGS sequence"/>
</dbReference>
<reference evidence="10 11" key="1">
    <citation type="journal article" date="2016" name="Nat. Commun.">
        <title>Thousands of microbial genomes shed light on interconnected biogeochemical processes in an aquifer system.</title>
        <authorList>
            <person name="Anantharaman K."/>
            <person name="Brown C.T."/>
            <person name="Hug L.A."/>
            <person name="Sharon I."/>
            <person name="Castelle C.J."/>
            <person name="Probst A.J."/>
            <person name="Thomas B.C."/>
            <person name="Singh A."/>
            <person name="Wilkins M.J."/>
            <person name="Karaoz U."/>
            <person name="Brodie E.L."/>
            <person name="Williams K.H."/>
            <person name="Hubbard S.S."/>
            <person name="Banfield J.F."/>
        </authorList>
    </citation>
    <scope>NUCLEOTIDE SEQUENCE [LARGE SCALE GENOMIC DNA]</scope>
</reference>
<dbReference type="NCBIfam" id="TIGR03631">
    <property type="entry name" value="uS13_bact"/>
    <property type="match status" value="1"/>
</dbReference>
<dbReference type="InterPro" id="IPR018269">
    <property type="entry name" value="Ribosomal_uS13_CS"/>
</dbReference>
<comment type="function">
    <text evidence="7">Located at the top of the head of the 30S subunit, it contacts several helices of the 16S rRNA. In the 70S ribosome it contacts the 23S rRNA (bridge B1a) and protein L5 of the 50S subunit (bridge B1b), connecting the 2 subunits; these bridges are implicated in subunit movement. Contacts the tRNAs in the A and P-sites.</text>
</comment>
<organism evidence="10 11">
    <name type="scientific">Candidatus Sungbacteria bacterium RIFCSPHIGHO2_02_FULL_47_11</name>
    <dbReference type="NCBI Taxonomy" id="1802270"/>
    <lineage>
        <taxon>Bacteria</taxon>
        <taxon>Candidatus Sungiibacteriota</taxon>
    </lineage>
</organism>
<dbReference type="InterPro" id="IPR010979">
    <property type="entry name" value="Ribosomal_uS13-like_H2TH"/>
</dbReference>
<dbReference type="Gene3D" id="4.10.910.10">
    <property type="entry name" value="30s ribosomal protein s13, domain 2"/>
    <property type="match status" value="1"/>
</dbReference>
<dbReference type="PROSITE" id="PS00646">
    <property type="entry name" value="RIBOSOMAL_S13_1"/>
    <property type="match status" value="1"/>
</dbReference>
<keyword evidence="4 7" id="KW-0689">Ribosomal protein</keyword>